<evidence type="ECO:0000313" key="5">
    <source>
        <dbReference type="Proteomes" id="UP000593567"/>
    </source>
</evidence>
<dbReference type="Proteomes" id="UP000593567">
    <property type="component" value="Unassembled WGS sequence"/>
</dbReference>
<comment type="caution">
    <text evidence="4">The sequence shown here is derived from an EMBL/GenBank/DDBJ whole genome shotgun (WGS) entry which is preliminary data.</text>
</comment>
<dbReference type="AlphaFoldDB" id="A0A7J7JLB7"/>
<dbReference type="EMBL" id="VXIV02002189">
    <property type="protein sequence ID" value="KAF6026885.1"/>
    <property type="molecule type" value="Genomic_DNA"/>
</dbReference>
<name>A0A7J7JLB7_BUGNE</name>
<keyword evidence="5" id="KW-1185">Reference proteome</keyword>
<dbReference type="InterPro" id="IPR002018">
    <property type="entry name" value="CarbesteraseB"/>
</dbReference>
<dbReference type="SUPFAM" id="SSF53474">
    <property type="entry name" value="alpha/beta-Hydrolases"/>
    <property type="match status" value="1"/>
</dbReference>
<evidence type="ECO:0000313" key="4">
    <source>
        <dbReference type="EMBL" id="KAF6026885.1"/>
    </source>
</evidence>
<organism evidence="4 5">
    <name type="scientific">Bugula neritina</name>
    <name type="common">Brown bryozoan</name>
    <name type="synonym">Sertularia neritina</name>
    <dbReference type="NCBI Taxonomy" id="10212"/>
    <lineage>
        <taxon>Eukaryota</taxon>
        <taxon>Metazoa</taxon>
        <taxon>Spiralia</taxon>
        <taxon>Lophotrochozoa</taxon>
        <taxon>Bryozoa</taxon>
        <taxon>Gymnolaemata</taxon>
        <taxon>Cheilostomatida</taxon>
        <taxon>Flustrina</taxon>
        <taxon>Buguloidea</taxon>
        <taxon>Bugulidae</taxon>
        <taxon>Bugula</taxon>
    </lineage>
</organism>
<dbReference type="Pfam" id="PF00135">
    <property type="entry name" value="COesterase"/>
    <property type="match status" value="1"/>
</dbReference>
<evidence type="ECO:0000256" key="1">
    <source>
        <dbReference type="ARBA" id="ARBA00005964"/>
    </source>
</evidence>
<dbReference type="OrthoDB" id="408631at2759"/>
<protein>
    <submittedName>
        <fullName evidence="4">CES1</fullName>
    </submittedName>
</protein>
<sequence length="488" mass="54401">MDITVPGGVQPGAKKPVMVWIHGGGYLWGSGSGYLGVALATTGDIITVSINYRLGVLGFLAIEKGTGNYGLWDQRAALLWVKQNIAQLGGDPDLVTIFGESAGGGSVSAHTIGQHSGDLFKRAIVQSGTGYTMFGLSDNMRYKWEQSIRESTNCDVKLSAYKCLDSKTAEEIVTQTRRLSYLVPVADNDFFADEVVATEGFELSKRFDLMVGFNGQEGGLFYSFETALVAQALNKSIFEYGVDMEVVRESLRIKCLTQITPFSPELCADWIISTYKIDETDDDRERAARLVAFLGEQFINKECICQLRQHAASETATYAYYFSEEYKPDPPNLAWSMPDWLKTSADHMDEIPFVFGGPLIRRDMEKNNTWQRILEDGEFIGKFISGASEEMSSLSLSMMTMWTNFAKSGNPNVPVALPEGTPTWLEFTTESDSFLEINNNNIQVITTPNKERLMKLGRLRDARKLQRHADQRPASAVNQDNRSMKDEL</sequence>
<dbReference type="PANTHER" id="PTHR43903">
    <property type="entry name" value="NEUROLIGIN"/>
    <property type="match status" value="1"/>
</dbReference>
<comment type="similarity">
    <text evidence="1">Belongs to the type-B carboxylesterase/lipase family.</text>
</comment>
<gene>
    <name evidence="4" type="ORF">EB796_014809</name>
</gene>
<dbReference type="Gene3D" id="3.40.50.1820">
    <property type="entry name" value="alpha/beta hydrolase"/>
    <property type="match status" value="1"/>
</dbReference>
<reference evidence="4" key="1">
    <citation type="submission" date="2020-06" db="EMBL/GenBank/DDBJ databases">
        <title>Draft genome of Bugula neritina, a colonial animal packing powerful symbionts and potential medicines.</title>
        <authorList>
            <person name="Rayko M."/>
        </authorList>
    </citation>
    <scope>NUCLEOTIDE SEQUENCE [LARGE SCALE GENOMIC DNA]</scope>
    <source>
        <strain evidence="4">Kwan_BN1</strain>
    </source>
</reference>
<proteinExistence type="inferred from homology"/>
<feature type="domain" description="Carboxylesterase type B" evidence="3">
    <location>
        <begin position="2"/>
        <end position="452"/>
    </location>
</feature>
<accession>A0A7J7JLB7</accession>
<evidence type="ECO:0000256" key="2">
    <source>
        <dbReference type="SAM" id="MobiDB-lite"/>
    </source>
</evidence>
<dbReference type="InterPro" id="IPR029058">
    <property type="entry name" value="AB_hydrolase_fold"/>
</dbReference>
<feature type="region of interest" description="Disordered" evidence="2">
    <location>
        <begin position="464"/>
        <end position="488"/>
    </location>
</feature>
<dbReference type="InterPro" id="IPR051093">
    <property type="entry name" value="Neuroligin/BSAL"/>
</dbReference>
<evidence type="ECO:0000259" key="3">
    <source>
        <dbReference type="Pfam" id="PF00135"/>
    </source>
</evidence>